<comment type="caution">
    <text evidence="1">The sequence shown here is derived from an EMBL/GenBank/DDBJ whole genome shotgun (WGS) entry which is preliminary data.</text>
</comment>
<organism evidence="1">
    <name type="scientific">Brassica cretica</name>
    <name type="common">Mustard</name>
    <dbReference type="NCBI Taxonomy" id="69181"/>
    <lineage>
        <taxon>Eukaryota</taxon>
        <taxon>Viridiplantae</taxon>
        <taxon>Streptophyta</taxon>
        <taxon>Embryophyta</taxon>
        <taxon>Tracheophyta</taxon>
        <taxon>Spermatophyta</taxon>
        <taxon>Magnoliopsida</taxon>
        <taxon>eudicotyledons</taxon>
        <taxon>Gunneridae</taxon>
        <taxon>Pentapetalae</taxon>
        <taxon>rosids</taxon>
        <taxon>malvids</taxon>
        <taxon>Brassicales</taxon>
        <taxon>Brassicaceae</taxon>
        <taxon>Brassiceae</taxon>
        <taxon>Brassica</taxon>
    </lineage>
</organism>
<evidence type="ECO:0008006" key="2">
    <source>
        <dbReference type="Google" id="ProtNLM"/>
    </source>
</evidence>
<proteinExistence type="predicted"/>
<dbReference type="EMBL" id="QGKY02000246">
    <property type="protein sequence ID" value="KAF2583898.1"/>
    <property type="molecule type" value="Genomic_DNA"/>
</dbReference>
<reference evidence="1" key="1">
    <citation type="submission" date="2019-12" db="EMBL/GenBank/DDBJ databases">
        <title>Genome sequencing and annotation of Brassica cretica.</title>
        <authorList>
            <person name="Studholme D.J."/>
            <person name="Sarris P.F."/>
        </authorList>
    </citation>
    <scope>NUCLEOTIDE SEQUENCE</scope>
    <source>
        <strain evidence="1">PFS-102/07</strain>
        <tissue evidence="1">Leaf</tissue>
    </source>
</reference>
<accession>A0A8S9JQC8</accession>
<sequence>MSISMYTTNYHYQKKKVEQEKIGGIIVPSDIRILEQNQPAVSEQDSWVWKSTRSGVYSVKTGYDLAVSEIKKELVRGQTEKPLLNSLKAHVWEFQAPSKLKCVDHNADVTSDGLFHQDSSSNVILGTISLHSRRSFLRVWTKDEAYYLSLAWAIESMVSLRCQRVYFAIEGGMLVNAINRPKAWPSFKNKVSELRHLLGELLEWSVMKDIGDVNRDTHLIASSVVNGDRFQSYVARGYPSWL</sequence>
<gene>
    <name evidence="1" type="ORF">F2Q70_00037300</name>
</gene>
<protein>
    <recommendedName>
        <fullName evidence="2">RNase H type-1 domain-containing protein</fullName>
    </recommendedName>
</protein>
<name>A0A8S9JQC8_BRACR</name>
<evidence type="ECO:0000313" key="1">
    <source>
        <dbReference type="EMBL" id="KAF2583898.1"/>
    </source>
</evidence>
<dbReference type="AlphaFoldDB" id="A0A8S9JQC8"/>